<proteinExistence type="predicted"/>
<organism evidence="1 2">
    <name type="scientific">Oikopleura dioica</name>
    <name type="common">Tunicate</name>
    <dbReference type="NCBI Taxonomy" id="34765"/>
    <lineage>
        <taxon>Eukaryota</taxon>
        <taxon>Metazoa</taxon>
        <taxon>Chordata</taxon>
        <taxon>Tunicata</taxon>
        <taxon>Appendicularia</taxon>
        <taxon>Copelata</taxon>
        <taxon>Oikopleuridae</taxon>
        <taxon>Oikopleura</taxon>
    </lineage>
</organism>
<sequence>MEEGVRKIACRGRCTGRKRALANLNKDGTAKIDKHYKEEFVAFCKKAKKRRFTHEQLMKLGRDPSDPRSIQDYFYSKKMTPAEKKLYDELIPGNHDSMPILKSTNEIRWAYCGERYSAVHIWETELTAMKDKGRIKSF</sequence>
<evidence type="ECO:0000313" key="2">
    <source>
        <dbReference type="Proteomes" id="UP001158576"/>
    </source>
</evidence>
<gene>
    <name evidence="1" type="ORF">OKIOD_LOCUS15072</name>
</gene>
<keyword evidence="2" id="KW-1185">Reference proteome</keyword>
<dbReference type="EMBL" id="OU015567">
    <property type="protein sequence ID" value="CAG5112051.1"/>
    <property type="molecule type" value="Genomic_DNA"/>
</dbReference>
<protein>
    <submittedName>
        <fullName evidence="1">Oidioi.mRNA.OKI2018_I69.chr2.g6307.t1.cds</fullName>
    </submittedName>
</protein>
<dbReference type="Proteomes" id="UP001158576">
    <property type="component" value="Chromosome 2"/>
</dbReference>
<evidence type="ECO:0000313" key="1">
    <source>
        <dbReference type="EMBL" id="CAG5112051.1"/>
    </source>
</evidence>
<accession>A0ABN7T8P4</accession>
<reference evidence="1 2" key="1">
    <citation type="submission" date="2021-04" db="EMBL/GenBank/DDBJ databases">
        <authorList>
            <person name="Bliznina A."/>
        </authorList>
    </citation>
    <scope>NUCLEOTIDE SEQUENCE [LARGE SCALE GENOMIC DNA]</scope>
</reference>
<name>A0ABN7T8P4_OIKDI</name>